<reference evidence="3 4" key="1">
    <citation type="submission" date="2016-10" db="EMBL/GenBank/DDBJ databases">
        <authorList>
            <person name="de Groot N.N."/>
        </authorList>
    </citation>
    <scope>NUCLEOTIDE SEQUENCE [LARGE SCALE GENOMIC DNA]</scope>
    <source>
        <strain evidence="3 4">CGMCC 1.3401</strain>
    </source>
</reference>
<dbReference type="InterPro" id="IPR032466">
    <property type="entry name" value="Metal_Hydrolase"/>
</dbReference>
<dbReference type="PANTHER" id="PTHR43569">
    <property type="entry name" value="AMIDOHYDROLASE"/>
    <property type="match status" value="1"/>
</dbReference>
<dbReference type="RefSeq" id="WP_092587641.1">
    <property type="nucleotide sequence ID" value="NZ_FMTM01000010.1"/>
</dbReference>
<dbReference type="Proteomes" id="UP000199542">
    <property type="component" value="Unassembled WGS sequence"/>
</dbReference>
<name>A0A1G4TI59_9HYPH</name>
<dbReference type="GO" id="GO:0016787">
    <property type="term" value="F:hydrolase activity"/>
    <property type="evidence" value="ECO:0007669"/>
    <property type="project" value="InterPro"/>
</dbReference>
<dbReference type="SUPFAM" id="SSF51556">
    <property type="entry name" value="Metallo-dependent hydrolases"/>
    <property type="match status" value="1"/>
</dbReference>
<gene>
    <name evidence="3" type="ORF">SAMN02927900_05187</name>
</gene>
<dbReference type="AlphaFoldDB" id="A0A1G4TI59"/>
<protein>
    <submittedName>
        <fullName evidence="3">L-fuconolactonase</fullName>
    </submittedName>
</protein>
<evidence type="ECO:0000256" key="1">
    <source>
        <dbReference type="ARBA" id="ARBA00038310"/>
    </source>
</evidence>
<evidence type="ECO:0000313" key="4">
    <source>
        <dbReference type="Proteomes" id="UP000199542"/>
    </source>
</evidence>
<feature type="domain" description="Amidohydrolase-related" evidence="2">
    <location>
        <begin position="4"/>
        <end position="277"/>
    </location>
</feature>
<dbReference type="Pfam" id="PF04909">
    <property type="entry name" value="Amidohydro_2"/>
    <property type="match status" value="1"/>
</dbReference>
<proteinExistence type="inferred from homology"/>
<evidence type="ECO:0000259" key="2">
    <source>
        <dbReference type="Pfam" id="PF04909"/>
    </source>
</evidence>
<comment type="similarity">
    <text evidence="1">Belongs to the metallo-dependent hydrolases superfamily.</text>
</comment>
<dbReference type="InterPro" id="IPR006680">
    <property type="entry name" value="Amidohydro-rel"/>
</dbReference>
<accession>A0A1G4TI59</accession>
<dbReference type="Gene3D" id="3.20.20.140">
    <property type="entry name" value="Metal-dependent hydrolases"/>
    <property type="match status" value="1"/>
</dbReference>
<dbReference type="InterPro" id="IPR052350">
    <property type="entry name" value="Metallo-dep_Lactonases"/>
</dbReference>
<organism evidence="3 4">
    <name type="scientific">Rhizobium mongolense subsp. loessense</name>
    <dbReference type="NCBI Taxonomy" id="158890"/>
    <lineage>
        <taxon>Bacteria</taxon>
        <taxon>Pseudomonadati</taxon>
        <taxon>Pseudomonadota</taxon>
        <taxon>Alphaproteobacteria</taxon>
        <taxon>Hyphomicrobiales</taxon>
        <taxon>Rhizobiaceae</taxon>
        <taxon>Rhizobium/Agrobacterium group</taxon>
        <taxon>Rhizobium</taxon>
    </lineage>
</organism>
<sequence length="277" mass="31948">MRRVDCHMHFWTLAMEPYYSLWMSPDDKVLYRDYGPRDAVPMMEKNNVESVVVVSAASSAHETGYLLGLADGRDFIKGVVAWLDLLAPTAADDLGGWARFAKLKSIRPYLQDLPEEDWILKKELDPALRAMLDHGLRFDALIKPRHILNTVRFIERYPDLPVIIDHMAKPEIGRGNFEPWRRDMEHFRDLDHVHCKISGILTEDGPDWTPERLQPYLEAVFDIFGPDRLVFGSDWPVVNLVADYSRWIATLDHAMQSLPAADQQKIWASNGERFYGL</sequence>
<dbReference type="EMBL" id="FMTM01000010">
    <property type="protein sequence ID" value="SCW81088.1"/>
    <property type="molecule type" value="Genomic_DNA"/>
</dbReference>
<evidence type="ECO:0000313" key="3">
    <source>
        <dbReference type="EMBL" id="SCW81088.1"/>
    </source>
</evidence>
<dbReference type="PANTHER" id="PTHR43569:SF2">
    <property type="entry name" value="AMIDOHYDROLASE-RELATED DOMAIN-CONTAINING PROTEIN"/>
    <property type="match status" value="1"/>
</dbReference>